<comment type="similarity">
    <text evidence="1 9 10">Belongs to the class-I aminoacyl-tRNA synthetase family.</text>
</comment>
<accession>A0ABW3IIF1</accession>
<dbReference type="InterPro" id="IPR014729">
    <property type="entry name" value="Rossmann-like_a/b/a_fold"/>
</dbReference>
<dbReference type="Pfam" id="PF05746">
    <property type="entry name" value="DALR_1"/>
    <property type="match status" value="1"/>
</dbReference>
<dbReference type="InterPro" id="IPR035684">
    <property type="entry name" value="ArgRS_core"/>
</dbReference>
<dbReference type="PANTHER" id="PTHR11956:SF5">
    <property type="entry name" value="ARGININE--TRNA LIGASE, CYTOPLASMIC"/>
    <property type="match status" value="1"/>
</dbReference>
<dbReference type="InterPro" id="IPR001412">
    <property type="entry name" value="aa-tRNA-synth_I_CS"/>
</dbReference>
<dbReference type="Gene3D" id="1.10.730.10">
    <property type="entry name" value="Isoleucyl-tRNA Synthetase, Domain 1"/>
    <property type="match status" value="1"/>
</dbReference>
<protein>
    <recommendedName>
        <fullName evidence="9">Arginine--tRNA ligase</fullName>
        <ecNumber evidence="9">6.1.1.19</ecNumber>
    </recommendedName>
    <alternativeName>
        <fullName evidence="9">Arginyl-tRNA synthetase</fullName>
        <shortName evidence="9">ArgRS</shortName>
    </alternativeName>
</protein>
<evidence type="ECO:0000256" key="6">
    <source>
        <dbReference type="ARBA" id="ARBA00022917"/>
    </source>
</evidence>
<dbReference type="HAMAP" id="MF_00123">
    <property type="entry name" value="Arg_tRNA_synth"/>
    <property type="match status" value="1"/>
</dbReference>
<evidence type="ECO:0000256" key="3">
    <source>
        <dbReference type="ARBA" id="ARBA00022598"/>
    </source>
</evidence>
<dbReference type="InterPro" id="IPR036695">
    <property type="entry name" value="Arg-tRNA-synth_N_sf"/>
</dbReference>
<organism evidence="13 14">
    <name type="scientific">Salinimicrobium gaetbulicola</name>
    <dbReference type="NCBI Taxonomy" id="999702"/>
    <lineage>
        <taxon>Bacteria</taxon>
        <taxon>Pseudomonadati</taxon>
        <taxon>Bacteroidota</taxon>
        <taxon>Flavobacteriia</taxon>
        <taxon>Flavobacteriales</taxon>
        <taxon>Flavobacteriaceae</taxon>
        <taxon>Salinimicrobium</taxon>
    </lineage>
</organism>
<dbReference type="EC" id="6.1.1.19" evidence="9"/>
<dbReference type="PANTHER" id="PTHR11956">
    <property type="entry name" value="ARGINYL-TRNA SYNTHETASE"/>
    <property type="match status" value="1"/>
</dbReference>
<dbReference type="SMART" id="SM01016">
    <property type="entry name" value="Arg_tRNA_synt_N"/>
    <property type="match status" value="1"/>
</dbReference>
<dbReference type="NCBIfam" id="TIGR00456">
    <property type="entry name" value="argS"/>
    <property type="match status" value="1"/>
</dbReference>
<comment type="subcellular location">
    <subcellularLocation>
        <location evidence="9">Cytoplasm</location>
    </subcellularLocation>
</comment>
<keyword evidence="2 9" id="KW-0963">Cytoplasm</keyword>
<name>A0ABW3IIF1_9FLAO</name>
<evidence type="ECO:0000313" key="13">
    <source>
        <dbReference type="EMBL" id="MFD0977794.1"/>
    </source>
</evidence>
<feature type="domain" description="Arginyl tRNA synthetase N-terminal" evidence="12">
    <location>
        <begin position="1"/>
        <end position="86"/>
    </location>
</feature>
<evidence type="ECO:0000313" key="14">
    <source>
        <dbReference type="Proteomes" id="UP001597100"/>
    </source>
</evidence>
<dbReference type="InterPro" id="IPR008909">
    <property type="entry name" value="DALR_anticod-bd"/>
</dbReference>
<dbReference type="Pfam" id="PF03485">
    <property type="entry name" value="Arg_tRNA_synt_N"/>
    <property type="match status" value="1"/>
</dbReference>
<keyword evidence="14" id="KW-1185">Reference proteome</keyword>
<dbReference type="InterPro" id="IPR001278">
    <property type="entry name" value="Arg-tRNA-ligase"/>
</dbReference>
<feature type="domain" description="DALR anticodon binding" evidence="11">
    <location>
        <begin position="474"/>
        <end position="589"/>
    </location>
</feature>
<sequence>MSVQTILADQVKEAVKNIHNVELDSVEFQATRKDFEGDITLVTFPMLRQIKTNPVKLGESIGEYLVQNNPEIEKFNVVQGFLNIVLADKLYLDFFGNMKDDENFGKVPQGENTIMVEYSSPNTNKPLHLGHIRNNLLGYSVSEILKAAGNKVYKTQIINDRGIHICKSMLAWQRFGHEETPETSGLKGDKLVGNYYVKFDKAYKEEISYLVAQGKTEEEAKAEAPILKDAQEMLRKWEAGDDEVVTLWKRMNQWVYDGFEETYKKLGVDFDKNYYESETYLLGKNVVAEGLEKGVFYRKDDGSVWIDLTDEGLDEKIVLRSDGTAVYMTQDIGTAIQRVEDFAINGMVYTVGNEQDYHFKVLFLILKKLGFEWAEHLYHLSYGMVDLPSGKMKSREGTVVDADDLIQEMVGTAKEISEELGKLEGYSEEEKEELYRIIGLGALKYYILKVDPRKRILFNPEESVDFQGNTGPFIQYTYARIQSILRKADLDYSETISDYTLNDKEKELIKQLQLYPETVVLAAENHSPALIANYTYELVKEFNSFYQNVTILGTEDLTEKKFRVQLSKAVGDVIKSSFALLGIQVPERM</sequence>
<dbReference type="GO" id="GO:0004814">
    <property type="term" value="F:arginine-tRNA ligase activity"/>
    <property type="evidence" value="ECO:0007669"/>
    <property type="project" value="UniProtKB-EC"/>
</dbReference>
<dbReference type="EMBL" id="JBHTJP010000035">
    <property type="protein sequence ID" value="MFD0977794.1"/>
    <property type="molecule type" value="Genomic_DNA"/>
</dbReference>
<dbReference type="InterPro" id="IPR005148">
    <property type="entry name" value="Arg-tRNA-synth_N"/>
</dbReference>
<feature type="short sequence motif" description="'HIGH' region" evidence="9">
    <location>
        <begin position="121"/>
        <end position="131"/>
    </location>
</feature>
<dbReference type="SUPFAM" id="SSF47323">
    <property type="entry name" value="Anticodon-binding domain of a subclass of class I aminoacyl-tRNA synthetases"/>
    <property type="match status" value="1"/>
</dbReference>
<dbReference type="SMART" id="SM00836">
    <property type="entry name" value="DALR_1"/>
    <property type="match status" value="1"/>
</dbReference>
<keyword evidence="3 9" id="KW-0436">Ligase</keyword>
<evidence type="ECO:0000256" key="2">
    <source>
        <dbReference type="ARBA" id="ARBA00022490"/>
    </source>
</evidence>
<dbReference type="RefSeq" id="WP_380740359.1">
    <property type="nucleotide sequence ID" value="NZ_JBHTJP010000035.1"/>
</dbReference>
<comment type="caution">
    <text evidence="13">The sequence shown here is derived from an EMBL/GenBank/DDBJ whole genome shotgun (WGS) entry which is preliminary data.</text>
</comment>
<evidence type="ECO:0000256" key="9">
    <source>
        <dbReference type="HAMAP-Rule" id="MF_00123"/>
    </source>
</evidence>
<keyword evidence="6 9" id="KW-0648">Protein biosynthesis</keyword>
<dbReference type="PROSITE" id="PS00178">
    <property type="entry name" value="AA_TRNA_LIGASE_I"/>
    <property type="match status" value="1"/>
</dbReference>
<evidence type="ECO:0000259" key="11">
    <source>
        <dbReference type="SMART" id="SM00836"/>
    </source>
</evidence>
<dbReference type="PRINTS" id="PR01038">
    <property type="entry name" value="TRNASYNTHARG"/>
</dbReference>
<keyword evidence="5 9" id="KW-0067">ATP-binding</keyword>
<dbReference type="SUPFAM" id="SSF55190">
    <property type="entry name" value="Arginyl-tRNA synthetase (ArgRS), N-terminal 'additional' domain"/>
    <property type="match status" value="1"/>
</dbReference>
<keyword evidence="7 9" id="KW-0030">Aminoacyl-tRNA synthetase</keyword>
<evidence type="ECO:0000256" key="8">
    <source>
        <dbReference type="ARBA" id="ARBA00049339"/>
    </source>
</evidence>
<dbReference type="SUPFAM" id="SSF52374">
    <property type="entry name" value="Nucleotidylyl transferase"/>
    <property type="match status" value="1"/>
</dbReference>
<evidence type="ECO:0000256" key="4">
    <source>
        <dbReference type="ARBA" id="ARBA00022741"/>
    </source>
</evidence>
<dbReference type="Pfam" id="PF00750">
    <property type="entry name" value="tRNA-synt_1d"/>
    <property type="match status" value="1"/>
</dbReference>
<evidence type="ECO:0000256" key="5">
    <source>
        <dbReference type="ARBA" id="ARBA00022840"/>
    </source>
</evidence>
<evidence type="ECO:0000256" key="1">
    <source>
        <dbReference type="ARBA" id="ARBA00005594"/>
    </source>
</evidence>
<dbReference type="InterPro" id="IPR009080">
    <property type="entry name" value="tRNAsynth_Ia_anticodon-bd"/>
</dbReference>
<gene>
    <name evidence="9 13" type="primary">argS</name>
    <name evidence="13" type="ORF">ACFQ1G_13425</name>
</gene>
<proteinExistence type="inferred from homology"/>
<dbReference type="Gene3D" id="3.30.1360.70">
    <property type="entry name" value="Arginyl tRNA synthetase N-terminal domain"/>
    <property type="match status" value="1"/>
</dbReference>
<evidence type="ECO:0000259" key="12">
    <source>
        <dbReference type="SMART" id="SM01016"/>
    </source>
</evidence>
<dbReference type="Proteomes" id="UP001597100">
    <property type="component" value="Unassembled WGS sequence"/>
</dbReference>
<comment type="catalytic activity">
    <reaction evidence="8 9">
        <text>tRNA(Arg) + L-arginine + ATP = L-arginyl-tRNA(Arg) + AMP + diphosphate</text>
        <dbReference type="Rhea" id="RHEA:20301"/>
        <dbReference type="Rhea" id="RHEA-COMP:9658"/>
        <dbReference type="Rhea" id="RHEA-COMP:9673"/>
        <dbReference type="ChEBI" id="CHEBI:30616"/>
        <dbReference type="ChEBI" id="CHEBI:32682"/>
        <dbReference type="ChEBI" id="CHEBI:33019"/>
        <dbReference type="ChEBI" id="CHEBI:78442"/>
        <dbReference type="ChEBI" id="CHEBI:78513"/>
        <dbReference type="ChEBI" id="CHEBI:456215"/>
        <dbReference type="EC" id="6.1.1.19"/>
    </reaction>
</comment>
<evidence type="ECO:0000256" key="7">
    <source>
        <dbReference type="ARBA" id="ARBA00023146"/>
    </source>
</evidence>
<evidence type="ECO:0000256" key="10">
    <source>
        <dbReference type="RuleBase" id="RU363038"/>
    </source>
</evidence>
<comment type="subunit">
    <text evidence="9">Monomer.</text>
</comment>
<keyword evidence="4 9" id="KW-0547">Nucleotide-binding</keyword>
<reference evidence="14" key="1">
    <citation type="journal article" date="2019" name="Int. J. Syst. Evol. Microbiol.">
        <title>The Global Catalogue of Microorganisms (GCM) 10K type strain sequencing project: providing services to taxonomists for standard genome sequencing and annotation.</title>
        <authorList>
            <consortium name="The Broad Institute Genomics Platform"/>
            <consortium name="The Broad Institute Genome Sequencing Center for Infectious Disease"/>
            <person name="Wu L."/>
            <person name="Ma J."/>
        </authorList>
    </citation>
    <scope>NUCLEOTIDE SEQUENCE [LARGE SCALE GENOMIC DNA]</scope>
    <source>
        <strain evidence="14">CCUG 60898</strain>
    </source>
</reference>
<dbReference type="Gene3D" id="3.40.50.620">
    <property type="entry name" value="HUPs"/>
    <property type="match status" value="1"/>
</dbReference>